<evidence type="ECO:0000313" key="2">
    <source>
        <dbReference type="Proteomes" id="UP000683360"/>
    </source>
</evidence>
<dbReference type="PANTHER" id="PTHR47018">
    <property type="entry name" value="CXC DOMAIN-CONTAINING PROTEIN-RELATED"/>
    <property type="match status" value="1"/>
</dbReference>
<keyword evidence="2" id="KW-1185">Reference proteome</keyword>
<evidence type="ECO:0000313" key="1">
    <source>
        <dbReference type="EMBL" id="CAG2237374.1"/>
    </source>
</evidence>
<comment type="caution">
    <text evidence="1">The sequence shown here is derived from an EMBL/GenBank/DDBJ whole genome shotgun (WGS) entry which is preliminary data.</text>
</comment>
<accession>A0A8S3U5H6</accession>
<reference evidence="1" key="1">
    <citation type="submission" date="2021-03" db="EMBL/GenBank/DDBJ databases">
        <authorList>
            <person name="Bekaert M."/>
        </authorList>
    </citation>
    <scope>NUCLEOTIDE SEQUENCE</scope>
</reference>
<proteinExistence type="predicted"/>
<dbReference type="AlphaFoldDB" id="A0A8S3U5H6"/>
<protein>
    <submittedName>
        <fullName evidence="1">Uncharacterized protein</fullName>
    </submittedName>
</protein>
<dbReference type="EMBL" id="CAJPWZ010002387">
    <property type="protein sequence ID" value="CAG2237374.1"/>
    <property type="molecule type" value="Genomic_DNA"/>
</dbReference>
<dbReference type="OrthoDB" id="6142961at2759"/>
<gene>
    <name evidence="1" type="ORF">MEDL_49815</name>
</gene>
<dbReference type="Proteomes" id="UP000683360">
    <property type="component" value="Unassembled WGS sequence"/>
</dbReference>
<dbReference type="PANTHER" id="PTHR47018:SF2">
    <property type="entry name" value="TESMIN_TSO1-LIKE CXC DOMAIN-CONTAINING PROTEIN"/>
    <property type="match status" value="1"/>
</dbReference>
<organism evidence="1 2">
    <name type="scientific">Mytilus edulis</name>
    <name type="common">Blue mussel</name>
    <dbReference type="NCBI Taxonomy" id="6550"/>
    <lineage>
        <taxon>Eukaryota</taxon>
        <taxon>Metazoa</taxon>
        <taxon>Spiralia</taxon>
        <taxon>Lophotrochozoa</taxon>
        <taxon>Mollusca</taxon>
        <taxon>Bivalvia</taxon>
        <taxon>Autobranchia</taxon>
        <taxon>Pteriomorphia</taxon>
        <taxon>Mytilida</taxon>
        <taxon>Mytiloidea</taxon>
        <taxon>Mytilidae</taxon>
        <taxon>Mytilinae</taxon>
        <taxon>Mytilus</taxon>
    </lineage>
</organism>
<name>A0A8S3U5H6_MYTED</name>
<sequence>MENDHKNRRILRTLFSICHNLYQVSAGECQHPLHILLADSLDSYSGSTKLVTMFNTFGIVCSKKKSKEYITSIVNKKLSSKFIDDLNLNAFTIVSVDNIDFGQPNACVRLDGSRGIHATSYQAVQPKPNAIKSKNVDVKSGSIATNRLELLNFSLSQTERNAMSQTEKSMFQYIIQKLASDDGDIKIPNLKSNMEAFGDSTTEKANVVYLGVIDAPCDNIETIRHTLEKIHETLGSNLNCSHVITVGDANTYDLFCKLKIEYADELSWVLPFPGDWHILKNTQPVLLKAYFDAGLKDIAKLTHKEDGLLTILQQCTNFRKTHLFLLDMWESFYSSQLLSFFDYRNSKHDLSDFTCKQTTEKY</sequence>